<dbReference type="Proteomes" id="UP001549691">
    <property type="component" value="Unassembled WGS sequence"/>
</dbReference>
<dbReference type="InterPro" id="IPR052746">
    <property type="entry name" value="MlaB_ABC_Transporter"/>
</dbReference>
<name>A0ABV2TMM3_9RHOO</name>
<organism evidence="2 3">
    <name type="scientific">Uliginosibacterium flavum</name>
    <dbReference type="NCBI Taxonomy" id="1396831"/>
    <lineage>
        <taxon>Bacteria</taxon>
        <taxon>Pseudomonadati</taxon>
        <taxon>Pseudomonadota</taxon>
        <taxon>Betaproteobacteria</taxon>
        <taxon>Rhodocyclales</taxon>
        <taxon>Zoogloeaceae</taxon>
        <taxon>Uliginosibacterium</taxon>
    </lineage>
</organism>
<dbReference type="InterPro" id="IPR058548">
    <property type="entry name" value="MlaB-like_STAS"/>
</dbReference>
<dbReference type="PANTHER" id="PTHR35849:SF2">
    <property type="entry name" value="BLR2341 PROTEIN"/>
    <property type="match status" value="1"/>
</dbReference>
<dbReference type="InterPro" id="IPR002645">
    <property type="entry name" value="STAS_dom"/>
</dbReference>
<proteinExistence type="predicted"/>
<sequence length="104" mass="10795">MSFITLEAGPQMRIALNGDLSIAEAAEARDTLALALTTSESLDLDLGGLENVDVAGLQILLALAGEKHPVSLTNPSAALLNAVEFLQLDGLRGAFVRKGEGAHD</sequence>
<dbReference type="Gene3D" id="3.30.750.24">
    <property type="entry name" value="STAS domain"/>
    <property type="match status" value="1"/>
</dbReference>
<dbReference type="PROSITE" id="PS50801">
    <property type="entry name" value="STAS"/>
    <property type="match status" value="1"/>
</dbReference>
<dbReference type="InterPro" id="IPR036513">
    <property type="entry name" value="STAS_dom_sf"/>
</dbReference>
<gene>
    <name evidence="2" type="ORF">ABXR19_08820</name>
</gene>
<reference evidence="2 3" key="1">
    <citation type="submission" date="2024-07" db="EMBL/GenBank/DDBJ databases">
        <title>Uliginosibacterium flavum JJ3220;KACC:17644.</title>
        <authorList>
            <person name="Kim M.K."/>
        </authorList>
    </citation>
    <scope>NUCLEOTIDE SEQUENCE [LARGE SCALE GENOMIC DNA]</scope>
    <source>
        <strain evidence="2 3">KACC:17644</strain>
    </source>
</reference>
<keyword evidence="3" id="KW-1185">Reference proteome</keyword>
<dbReference type="RefSeq" id="WP_354600754.1">
    <property type="nucleotide sequence ID" value="NZ_JBEWZI010000008.1"/>
</dbReference>
<dbReference type="SUPFAM" id="SSF52091">
    <property type="entry name" value="SpoIIaa-like"/>
    <property type="match status" value="1"/>
</dbReference>
<evidence type="ECO:0000313" key="3">
    <source>
        <dbReference type="Proteomes" id="UP001549691"/>
    </source>
</evidence>
<evidence type="ECO:0000259" key="1">
    <source>
        <dbReference type="PROSITE" id="PS50801"/>
    </source>
</evidence>
<feature type="domain" description="STAS" evidence="1">
    <location>
        <begin position="14"/>
        <end position="104"/>
    </location>
</feature>
<dbReference type="PANTHER" id="PTHR35849">
    <property type="entry name" value="BLR2341 PROTEIN"/>
    <property type="match status" value="1"/>
</dbReference>
<evidence type="ECO:0000313" key="2">
    <source>
        <dbReference type="EMBL" id="MET7014292.1"/>
    </source>
</evidence>
<dbReference type="EMBL" id="JBEWZI010000008">
    <property type="protein sequence ID" value="MET7014292.1"/>
    <property type="molecule type" value="Genomic_DNA"/>
</dbReference>
<protein>
    <submittedName>
        <fullName evidence="2">STAS domain-containing protein</fullName>
    </submittedName>
</protein>
<accession>A0ABV2TMM3</accession>
<comment type="caution">
    <text evidence="2">The sequence shown here is derived from an EMBL/GenBank/DDBJ whole genome shotgun (WGS) entry which is preliminary data.</text>
</comment>
<dbReference type="Pfam" id="PF13466">
    <property type="entry name" value="STAS_2"/>
    <property type="match status" value="1"/>
</dbReference>